<gene>
    <name evidence="2" type="ORF">MVEN_02572500</name>
</gene>
<evidence type="ECO:0000256" key="1">
    <source>
        <dbReference type="SAM" id="MobiDB-lite"/>
    </source>
</evidence>
<name>A0A8H6U4U7_9AGAR</name>
<sequence>MLRAKDYEERFAQFIITFNNHQRSLILVLAEYTAIRVGTANLKLDKQGEDITVIKVRIESLFRMLDSAREREVQRLITDKGGAKACVESDAILLELAEKSGESIDSLVGRRSAKGDVTSKQMMEEARRILNKELGQNIDEAFTKHKDDFDRKLNAVRIQQTQLSVEIASTGEHVINALSGELDSKIKDLEPRKLWKQRSWKGSVYARDFVLGLKEHFASELDHDTSGRTKLTVENVASLGEHPAVEPPSPSSSVGDYHAAEKHEGDQWALAVINADHFARLRPASWSLLHWFAFWAAGWHLTVTWYRHRIYNILIAMLRLVHRVKPANVQAANTYFAGRGIQRVELLLRATRPVESGYTYQEETQLKNLAREYHKLEEGNLKSQLEELRYKLDNIDTLQLVTGTQSSGLRRIEVHVYPLLYQMLLRHLAILQLACVHNLHDDEFPMMNTSLATIFGAVDHRTNKLGGMFKSNATDAKEGFSYFAFGMFQELYTSAHERDPINNTIYNQREEEDDGLDDNANLGLNPEDDETTAIESFASIDRRILLNTIADGPIRLHSPETPQSPPVVLSGSDPLDGMWTGHIFFPDKKSLHGKFSMQLTRSGAEVTGVAENVSGLLNVTGTAEGKRLVRFTITWPKEFGYRVECTVTGSYAPWTDMITGLWRAKTVDPITGLWLEQSDSIDDPPRARESPRASCSAALRNSMASTGGKRYLVRGWKVVIEATMDMVRAERPHTKLPWLHQVRAHDNLVWLVDCLLERRRFITLTKREIADWQNLSTPWKSLDEAGDAEL</sequence>
<keyword evidence="2" id="KW-0808">Transferase</keyword>
<protein>
    <submittedName>
        <fullName evidence="2">Protein kinase domain-containing protein</fullName>
    </submittedName>
</protein>
<organism evidence="2 3">
    <name type="scientific">Mycena venus</name>
    <dbReference type="NCBI Taxonomy" id="2733690"/>
    <lineage>
        <taxon>Eukaryota</taxon>
        <taxon>Fungi</taxon>
        <taxon>Dikarya</taxon>
        <taxon>Basidiomycota</taxon>
        <taxon>Agaricomycotina</taxon>
        <taxon>Agaricomycetes</taxon>
        <taxon>Agaricomycetidae</taxon>
        <taxon>Agaricales</taxon>
        <taxon>Marasmiineae</taxon>
        <taxon>Mycenaceae</taxon>
        <taxon>Mycena</taxon>
    </lineage>
</organism>
<accession>A0A8H6U4U7</accession>
<evidence type="ECO:0000313" key="3">
    <source>
        <dbReference type="Proteomes" id="UP000620124"/>
    </source>
</evidence>
<dbReference type="Proteomes" id="UP000620124">
    <property type="component" value="Unassembled WGS sequence"/>
</dbReference>
<dbReference type="EMBL" id="JACAZI010000038">
    <property type="protein sequence ID" value="KAF7328150.1"/>
    <property type="molecule type" value="Genomic_DNA"/>
</dbReference>
<keyword evidence="2" id="KW-0418">Kinase</keyword>
<dbReference type="AlphaFoldDB" id="A0A8H6U4U7"/>
<comment type="caution">
    <text evidence="2">The sequence shown here is derived from an EMBL/GenBank/DDBJ whole genome shotgun (WGS) entry which is preliminary data.</text>
</comment>
<dbReference type="GO" id="GO:0016301">
    <property type="term" value="F:kinase activity"/>
    <property type="evidence" value="ECO:0007669"/>
    <property type="project" value="UniProtKB-KW"/>
</dbReference>
<feature type="region of interest" description="Disordered" evidence="1">
    <location>
        <begin position="239"/>
        <end position="258"/>
    </location>
</feature>
<evidence type="ECO:0000313" key="2">
    <source>
        <dbReference type="EMBL" id="KAF7328150.1"/>
    </source>
</evidence>
<keyword evidence="3" id="KW-1185">Reference proteome</keyword>
<proteinExistence type="predicted"/>
<reference evidence="2" key="1">
    <citation type="submission" date="2020-05" db="EMBL/GenBank/DDBJ databases">
        <title>Mycena genomes resolve the evolution of fungal bioluminescence.</title>
        <authorList>
            <person name="Tsai I.J."/>
        </authorList>
    </citation>
    <scope>NUCLEOTIDE SEQUENCE</scope>
    <source>
        <strain evidence="2">CCC161011</strain>
    </source>
</reference>
<dbReference type="OrthoDB" id="2122982at2759"/>